<dbReference type="Pfam" id="PF01828">
    <property type="entry name" value="Peptidase_A4"/>
    <property type="match status" value="1"/>
</dbReference>
<dbReference type="Proteomes" id="UP001597079">
    <property type="component" value="Unassembled WGS sequence"/>
</dbReference>
<dbReference type="SUPFAM" id="SSF49899">
    <property type="entry name" value="Concanavalin A-like lectins/glucanases"/>
    <property type="match status" value="1"/>
</dbReference>
<reference evidence="2" key="1">
    <citation type="journal article" date="2019" name="Int. J. Syst. Evol. Microbiol.">
        <title>The Global Catalogue of Microorganisms (GCM) 10K type strain sequencing project: providing services to taxonomists for standard genome sequencing and annotation.</title>
        <authorList>
            <consortium name="The Broad Institute Genomics Platform"/>
            <consortium name="The Broad Institute Genome Sequencing Center for Infectious Disease"/>
            <person name="Wu L."/>
            <person name="Ma J."/>
        </authorList>
    </citation>
    <scope>NUCLEOTIDE SEQUENCE [LARGE SCALE GENOMIC DNA]</scope>
    <source>
        <strain evidence="2">CGMCC 1.12286</strain>
    </source>
</reference>
<dbReference type="RefSeq" id="WP_377943072.1">
    <property type="nucleotide sequence ID" value="NZ_JBHUCX010000027.1"/>
</dbReference>
<sequence>MRYKKINNVTVNRLRKRQNDWSSGNWSGYARSANSGRYISVSGRWRVPAVCPSPTNTYSSTWIGIDGFNNRNLIQTGTESDYVNGAARYHAWWEILPNSERIITSLPVNPGDLMQACIRKLPSGRWRIKIANVTQGKNFATVKAYNGPQSSVEFIQEAPTVNGSIATLANYGKVIFNHCLINGRNPRFKTSEAGVMVQNGTQVSTPSIPDSDKDGFAVVYGSIPPNPPASLVKKRVKTPKQRRGNLKGGRNVIANGRRNSIRKIRKR</sequence>
<comment type="caution">
    <text evidence="1">The sequence shown here is derived from an EMBL/GenBank/DDBJ whole genome shotgun (WGS) entry which is preliminary data.</text>
</comment>
<organism evidence="1 2">
    <name type="scientific">Alicyclobacillus fodiniaquatilis</name>
    <dbReference type="NCBI Taxonomy" id="1661150"/>
    <lineage>
        <taxon>Bacteria</taxon>
        <taxon>Bacillati</taxon>
        <taxon>Bacillota</taxon>
        <taxon>Bacilli</taxon>
        <taxon>Bacillales</taxon>
        <taxon>Alicyclobacillaceae</taxon>
        <taxon>Alicyclobacillus</taxon>
    </lineage>
</organism>
<proteinExistence type="predicted"/>
<evidence type="ECO:0000313" key="2">
    <source>
        <dbReference type="Proteomes" id="UP001597079"/>
    </source>
</evidence>
<dbReference type="EMBL" id="JBHUCX010000027">
    <property type="protein sequence ID" value="MFD1675200.1"/>
    <property type="molecule type" value="Genomic_DNA"/>
</dbReference>
<dbReference type="InterPro" id="IPR013320">
    <property type="entry name" value="ConA-like_dom_sf"/>
</dbReference>
<accession>A0ABW4JIC5</accession>
<dbReference type="InterPro" id="IPR038656">
    <property type="entry name" value="Peptidase_G1_sf"/>
</dbReference>
<evidence type="ECO:0000313" key="1">
    <source>
        <dbReference type="EMBL" id="MFD1675200.1"/>
    </source>
</evidence>
<dbReference type="PANTHER" id="PTHR37536:SF1">
    <property type="entry name" value="ASPERGILLOPEPSIN, PUTAITVE (AFU_ORTHOLOGUE AFUA_7G01200)"/>
    <property type="match status" value="1"/>
</dbReference>
<protein>
    <submittedName>
        <fullName evidence="1">G1 family glutamic endopeptidase</fullName>
    </submittedName>
</protein>
<dbReference type="InterPro" id="IPR000250">
    <property type="entry name" value="Peptidase_G1"/>
</dbReference>
<dbReference type="PANTHER" id="PTHR37536">
    <property type="entry name" value="PUTATIVE (AFU_ORTHOLOGUE AFUA_3G02970)-RELATED"/>
    <property type="match status" value="1"/>
</dbReference>
<gene>
    <name evidence="1" type="ORF">ACFSB2_10895</name>
</gene>
<dbReference type="Gene3D" id="2.60.120.700">
    <property type="entry name" value="Peptidase G1"/>
    <property type="match status" value="1"/>
</dbReference>
<dbReference type="CDD" id="cd13426">
    <property type="entry name" value="Peptidase_G1"/>
    <property type="match status" value="1"/>
</dbReference>
<keyword evidence="2" id="KW-1185">Reference proteome</keyword>
<name>A0ABW4JIC5_9BACL</name>